<name>A0A3E2TL33_9FIRM</name>
<dbReference type="InterPro" id="IPR027417">
    <property type="entry name" value="P-loop_NTPase"/>
</dbReference>
<evidence type="ECO:0000256" key="4">
    <source>
        <dbReference type="ARBA" id="ARBA00022840"/>
    </source>
</evidence>
<dbReference type="EMBL" id="QVEU01000001">
    <property type="protein sequence ID" value="RGB78043.1"/>
    <property type="molecule type" value="Genomic_DNA"/>
</dbReference>
<dbReference type="InterPro" id="IPR003439">
    <property type="entry name" value="ABC_transporter-like_ATP-bd"/>
</dbReference>
<dbReference type="PANTHER" id="PTHR42734:SF5">
    <property type="entry name" value="IRON TRANSPORT SYSTEM ATP-BINDING PROTEIN HI_0361-RELATED"/>
    <property type="match status" value="1"/>
</dbReference>
<dbReference type="SMART" id="SM00382">
    <property type="entry name" value="AAA"/>
    <property type="match status" value="1"/>
</dbReference>
<dbReference type="InterPro" id="IPR017871">
    <property type="entry name" value="ABC_transporter-like_CS"/>
</dbReference>
<sequence>MDYAIEVKNLDVSYGNNLVLDNINVKIPINTRSAIVGSNGAGKSTFIKAILGLIKKDRGEIKILNKSLEEVKTSIAYVPQKDSVNWQFPTTVIDVVMMGMYKKMKSFGRISNKEKALAMAALEEMGIADLKNRQINNLSGGQKQRVFLARALVSDADIYILDEPLTGVDMKTEDIISDEFLRLQKRGKTIIAVHHNIYTLNKYFDNLVVLNKDIKYCGPLFINKIDEVINLGFRS</sequence>
<evidence type="ECO:0000256" key="2">
    <source>
        <dbReference type="ARBA" id="ARBA00022448"/>
    </source>
</evidence>
<keyword evidence="3" id="KW-0547">Nucleotide-binding</keyword>
<protein>
    <submittedName>
        <fullName evidence="6">ABC transporter ATP-binding protein</fullName>
    </submittedName>
</protein>
<dbReference type="InterPro" id="IPR003593">
    <property type="entry name" value="AAA+_ATPase"/>
</dbReference>
<dbReference type="PROSITE" id="PS00211">
    <property type="entry name" value="ABC_TRANSPORTER_1"/>
    <property type="match status" value="1"/>
</dbReference>
<dbReference type="AlphaFoldDB" id="A0A3E2TL33"/>
<evidence type="ECO:0000256" key="1">
    <source>
        <dbReference type="ARBA" id="ARBA00005417"/>
    </source>
</evidence>
<dbReference type="Proteomes" id="UP000261011">
    <property type="component" value="Unassembled WGS sequence"/>
</dbReference>
<evidence type="ECO:0000259" key="5">
    <source>
        <dbReference type="PROSITE" id="PS50893"/>
    </source>
</evidence>
<keyword evidence="4 6" id="KW-0067">ATP-binding</keyword>
<dbReference type="RefSeq" id="WP_117520191.1">
    <property type="nucleotide sequence ID" value="NZ_JAGGLS010000001.1"/>
</dbReference>
<evidence type="ECO:0000313" key="6">
    <source>
        <dbReference type="EMBL" id="RGB78043.1"/>
    </source>
</evidence>
<evidence type="ECO:0000313" key="7">
    <source>
        <dbReference type="Proteomes" id="UP000261011"/>
    </source>
</evidence>
<dbReference type="GO" id="GO:0016887">
    <property type="term" value="F:ATP hydrolysis activity"/>
    <property type="evidence" value="ECO:0007669"/>
    <property type="project" value="InterPro"/>
</dbReference>
<gene>
    <name evidence="6" type="ORF">DXA39_00920</name>
</gene>
<dbReference type="GO" id="GO:0005524">
    <property type="term" value="F:ATP binding"/>
    <property type="evidence" value="ECO:0007669"/>
    <property type="project" value="UniProtKB-KW"/>
</dbReference>
<dbReference type="PANTHER" id="PTHR42734">
    <property type="entry name" value="METAL TRANSPORT SYSTEM ATP-BINDING PROTEIN TM_0124-RELATED"/>
    <property type="match status" value="1"/>
</dbReference>
<comment type="caution">
    <text evidence="6">The sequence shown here is derived from an EMBL/GenBank/DDBJ whole genome shotgun (WGS) entry which is preliminary data.</text>
</comment>
<evidence type="ECO:0000256" key="3">
    <source>
        <dbReference type="ARBA" id="ARBA00022741"/>
    </source>
</evidence>
<feature type="domain" description="ABC transporter" evidence="5">
    <location>
        <begin position="5"/>
        <end position="234"/>
    </location>
</feature>
<organism evidence="6 7">
    <name type="scientific">Anaerococcus nagyae</name>
    <dbReference type="NCBI Taxonomy" id="1755241"/>
    <lineage>
        <taxon>Bacteria</taxon>
        <taxon>Bacillati</taxon>
        <taxon>Bacillota</taxon>
        <taxon>Tissierellia</taxon>
        <taxon>Tissierellales</taxon>
        <taxon>Peptoniphilaceae</taxon>
        <taxon>Anaerococcus</taxon>
    </lineage>
</organism>
<reference evidence="6 7" key="1">
    <citation type="submission" date="2018-08" db="EMBL/GenBank/DDBJ databases">
        <title>A genome reference for cultivated species of the human gut microbiota.</title>
        <authorList>
            <person name="Zou Y."/>
            <person name="Xue W."/>
            <person name="Luo G."/>
        </authorList>
    </citation>
    <scope>NUCLEOTIDE SEQUENCE [LARGE SCALE GENOMIC DNA]</scope>
    <source>
        <strain evidence="6 7">OF01-3</strain>
    </source>
</reference>
<dbReference type="Pfam" id="PF00005">
    <property type="entry name" value="ABC_tran"/>
    <property type="match status" value="1"/>
</dbReference>
<proteinExistence type="inferred from homology"/>
<keyword evidence="2" id="KW-0813">Transport</keyword>
<dbReference type="SUPFAM" id="SSF52540">
    <property type="entry name" value="P-loop containing nucleoside triphosphate hydrolases"/>
    <property type="match status" value="1"/>
</dbReference>
<dbReference type="InterPro" id="IPR050153">
    <property type="entry name" value="Metal_Ion_Import_ABC"/>
</dbReference>
<dbReference type="FunFam" id="3.40.50.300:FF:000134">
    <property type="entry name" value="Iron-enterobactin ABC transporter ATP-binding protein"/>
    <property type="match status" value="1"/>
</dbReference>
<accession>A0A3E2TL33</accession>
<comment type="similarity">
    <text evidence="1">Belongs to the ABC transporter superfamily.</text>
</comment>
<dbReference type="OrthoDB" id="9799337at2"/>
<keyword evidence="7" id="KW-1185">Reference proteome</keyword>
<dbReference type="CDD" id="cd03235">
    <property type="entry name" value="ABC_Metallic_Cations"/>
    <property type="match status" value="1"/>
</dbReference>
<dbReference type="PROSITE" id="PS50893">
    <property type="entry name" value="ABC_TRANSPORTER_2"/>
    <property type="match status" value="1"/>
</dbReference>
<dbReference type="Gene3D" id="3.40.50.300">
    <property type="entry name" value="P-loop containing nucleotide triphosphate hydrolases"/>
    <property type="match status" value="1"/>
</dbReference>